<keyword evidence="9" id="KW-1185">Reference proteome</keyword>
<dbReference type="InterPro" id="IPR036513">
    <property type="entry name" value="STAS_dom_sf"/>
</dbReference>
<dbReference type="Pfam" id="PF00916">
    <property type="entry name" value="Sulfate_transp"/>
    <property type="match status" value="1"/>
</dbReference>
<dbReference type="GO" id="GO:0055085">
    <property type="term" value="P:transmembrane transport"/>
    <property type="evidence" value="ECO:0007669"/>
    <property type="project" value="InterPro"/>
</dbReference>
<evidence type="ECO:0000256" key="1">
    <source>
        <dbReference type="ARBA" id="ARBA00004141"/>
    </source>
</evidence>
<sequence>MQLLDRIKESISTDYTWKRARWFAVAGARALPGAAAEYVTEKLPIVGWLSQYRPRWLINDVIAGLTIGLMLITQGLLYARIATIPVQYGLLFCWFPPMLYAVMGTTKNLPTGPTSLIGLLTAEIIKYLQGEIWSAQEIASAVATMIGIYGLVIGLLKLGFLLDFISLPILSGFISAVAITIILNQMSSLLGEPNVRDGTANQIHDIFQQLPQANRYACAHAGPSSARQYQSELDAALDDSHNYPSSVPPGALVFRLNDSLFFPNSYRVKSLVMDTIKTRHSPALSSTENPEAAALERNWASAVREQRVAKLRRREGIAEIHPIRLVVVDFQRVNHVGATTCAHIEELFSEIRAYGSRAVRSASRACPHYVRRRFERVGWRMIIISGGGCSNDETREEGLVDGSQLVVQAHRNAVSAINAPGQGQHNSSQAQVESERDEKNGRIHRRAF</sequence>
<evidence type="ECO:0000313" key="8">
    <source>
        <dbReference type="EMBL" id="KAK4244604.1"/>
    </source>
</evidence>
<reference evidence="8" key="1">
    <citation type="journal article" date="2023" name="Mol. Phylogenet. Evol.">
        <title>Genome-scale phylogeny and comparative genomics of the fungal order Sordariales.</title>
        <authorList>
            <person name="Hensen N."/>
            <person name="Bonometti L."/>
            <person name="Westerberg I."/>
            <person name="Brannstrom I.O."/>
            <person name="Guillou S."/>
            <person name="Cros-Aarteil S."/>
            <person name="Calhoun S."/>
            <person name="Haridas S."/>
            <person name="Kuo A."/>
            <person name="Mondo S."/>
            <person name="Pangilinan J."/>
            <person name="Riley R."/>
            <person name="LaButti K."/>
            <person name="Andreopoulos B."/>
            <person name="Lipzen A."/>
            <person name="Chen C."/>
            <person name="Yan M."/>
            <person name="Daum C."/>
            <person name="Ng V."/>
            <person name="Clum A."/>
            <person name="Steindorff A."/>
            <person name="Ohm R.A."/>
            <person name="Martin F."/>
            <person name="Silar P."/>
            <person name="Natvig D.O."/>
            <person name="Lalanne C."/>
            <person name="Gautier V."/>
            <person name="Ament-Velasquez S.L."/>
            <person name="Kruys A."/>
            <person name="Hutchinson M.I."/>
            <person name="Powell A.J."/>
            <person name="Barry K."/>
            <person name="Miller A.N."/>
            <person name="Grigoriev I.V."/>
            <person name="Debuchy R."/>
            <person name="Gladieux P."/>
            <person name="Hiltunen Thoren M."/>
            <person name="Johannesson H."/>
        </authorList>
    </citation>
    <scope>NUCLEOTIDE SEQUENCE</scope>
    <source>
        <strain evidence="8">CBS 359.72</strain>
    </source>
</reference>
<feature type="transmembrane region" description="Helical" evidence="6">
    <location>
        <begin position="140"/>
        <end position="158"/>
    </location>
</feature>
<evidence type="ECO:0000256" key="3">
    <source>
        <dbReference type="ARBA" id="ARBA00022989"/>
    </source>
</evidence>
<protein>
    <submittedName>
        <fullName evidence="8">Sulfate transporter N-terminal domain with GLY motif-domain-containing protein</fullName>
    </submittedName>
</protein>
<feature type="compositionally biased region" description="Polar residues" evidence="5">
    <location>
        <begin position="421"/>
        <end position="432"/>
    </location>
</feature>
<dbReference type="PROSITE" id="PS50801">
    <property type="entry name" value="STAS"/>
    <property type="match status" value="1"/>
</dbReference>
<feature type="transmembrane region" description="Helical" evidence="6">
    <location>
        <begin position="164"/>
        <end position="183"/>
    </location>
</feature>
<proteinExistence type="predicted"/>
<keyword evidence="4 6" id="KW-0472">Membrane</keyword>
<evidence type="ECO:0000259" key="7">
    <source>
        <dbReference type="PROSITE" id="PS50801"/>
    </source>
</evidence>
<dbReference type="AlphaFoldDB" id="A0AAN7CM49"/>
<dbReference type="Proteomes" id="UP001303647">
    <property type="component" value="Unassembled WGS sequence"/>
</dbReference>
<reference evidence="8" key="2">
    <citation type="submission" date="2023-05" db="EMBL/GenBank/DDBJ databases">
        <authorList>
            <consortium name="Lawrence Berkeley National Laboratory"/>
            <person name="Steindorff A."/>
            <person name="Hensen N."/>
            <person name="Bonometti L."/>
            <person name="Westerberg I."/>
            <person name="Brannstrom I.O."/>
            <person name="Guillou S."/>
            <person name="Cros-Aarteil S."/>
            <person name="Calhoun S."/>
            <person name="Haridas S."/>
            <person name="Kuo A."/>
            <person name="Mondo S."/>
            <person name="Pangilinan J."/>
            <person name="Riley R."/>
            <person name="Labutti K."/>
            <person name="Andreopoulos B."/>
            <person name="Lipzen A."/>
            <person name="Chen C."/>
            <person name="Yanf M."/>
            <person name="Daum C."/>
            <person name="Ng V."/>
            <person name="Clum A."/>
            <person name="Ohm R."/>
            <person name="Martin F."/>
            <person name="Silar P."/>
            <person name="Natvig D."/>
            <person name="Lalanne C."/>
            <person name="Gautier V."/>
            <person name="Ament-Velasquez S.L."/>
            <person name="Kruys A."/>
            <person name="Hutchinson M.I."/>
            <person name="Powell A.J."/>
            <person name="Barry K."/>
            <person name="Miller A.N."/>
            <person name="Grigoriev I.V."/>
            <person name="Debuchy R."/>
            <person name="Gladieux P."/>
            <person name="Thoren M.H."/>
            <person name="Johannesson H."/>
        </authorList>
    </citation>
    <scope>NUCLEOTIDE SEQUENCE</scope>
    <source>
        <strain evidence="8">CBS 359.72</strain>
    </source>
</reference>
<keyword evidence="2 6" id="KW-0812">Transmembrane</keyword>
<dbReference type="EMBL" id="MU857731">
    <property type="protein sequence ID" value="KAK4244604.1"/>
    <property type="molecule type" value="Genomic_DNA"/>
</dbReference>
<dbReference type="InterPro" id="IPR001902">
    <property type="entry name" value="SLC26A/SulP_fam"/>
</dbReference>
<dbReference type="SUPFAM" id="SSF52091">
    <property type="entry name" value="SpoIIaa-like"/>
    <property type="match status" value="1"/>
</dbReference>
<dbReference type="GO" id="GO:0016020">
    <property type="term" value="C:membrane"/>
    <property type="evidence" value="ECO:0007669"/>
    <property type="project" value="UniProtKB-SubCell"/>
</dbReference>
<dbReference type="Gene3D" id="3.30.750.24">
    <property type="entry name" value="STAS domain"/>
    <property type="match status" value="1"/>
</dbReference>
<accession>A0AAN7CM49</accession>
<dbReference type="Pfam" id="PF01740">
    <property type="entry name" value="STAS"/>
    <property type="match status" value="1"/>
</dbReference>
<feature type="transmembrane region" description="Helical" evidence="6">
    <location>
        <begin position="56"/>
        <end position="79"/>
    </location>
</feature>
<organism evidence="8 9">
    <name type="scientific">Corynascus novoguineensis</name>
    <dbReference type="NCBI Taxonomy" id="1126955"/>
    <lineage>
        <taxon>Eukaryota</taxon>
        <taxon>Fungi</taxon>
        <taxon>Dikarya</taxon>
        <taxon>Ascomycota</taxon>
        <taxon>Pezizomycotina</taxon>
        <taxon>Sordariomycetes</taxon>
        <taxon>Sordariomycetidae</taxon>
        <taxon>Sordariales</taxon>
        <taxon>Chaetomiaceae</taxon>
        <taxon>Corynascus</taxon>
    </lineage>
</organism>
<keyword evidence="3 6" id="KW-1133">Transmembrane helix</keyword>
<evidence type="ECO:0000256" key="5">
    <source>
        <dbReference type="SAM" id="MobiDB-lite"/>
    </source>
</evidence>
<dbReference type="PANTHER" id="PTHR11814">
    <property type="entry name" value="SULFATE TRANSPORTER"/>
    <property type="match status" value="1"/>
</dbReference>
<gene>
    <name evidence="8" type="ORF">C7999DRAFT_43751</name>
</gene>
<comment type="caution">
    <text evidence="8">The sequence shown here is derived from an EMBL/GenBank/DDBJ whole genome shotgun (WGS) entry which is preliminary data.</text>
</comment>
<dbReference type="InterPro" id="IPR011547">
    <property type="entry name" value="SLC26A/SulP_dom"/>
</dbReference>
<evidence type="ECO:0000256" key="6">
    <source>
        <dbReference type="SAM" id="Phobius"/>
    </source>
</evidence>
<dbReference type="InterPro" id="IPR002645">
    <property type="entry name" value="STAS_dom"/>
</dbReference>
<evidence type="ECO:0000256" key="4">
    <source>
        <dbReference type="ARBA" id="ARBA00023136"/>
    </source>
</evidence>
<comment type="subcellular location">
    <subcellularLocation>
        <location evidence="1">Membrane</location>
        <topology evidence="1">Multi-pass membrane protein</topology>
    </subcellularLocation>
</comment>
<name>A0AAN7CM49_9PEZI</name>
<evidence type="ECO:0000313" key="9">
    <source>
        <dbReference type="Proteomes" id="UP001303647"/>
    </source>
</evidence>
<feature type="domain" description="STAS" evidence="7">
    <location>
        <begin position="241"/>
        <end position="378"/>
    </location>
</feature>
<dbReference type="CDD" id="cd07042">
    <property type="entry name" value="STAS_SulP_like_sulfate_transporter"/>
    <property type="match status" value="1"/>
</dbReference>
<evidence type="ECO:0000256" key="2">
    <source>
        <dbReference type="ARBA" id="ARBA00022692"/>
    </source>
</evidence>
<feature type="region of interest" description="Disordered" evidence="5">
    <location>
        <begin position="417"/>
        <end position="448"/>
    </location>
</feature>